<dbReference type="PROSITE" id="PS51000">
    <property type="entry name" value="HTH_DEOR_2"/>
    <property type="match status" value="1"/>
</dbReference>
<dbReference type="Pfam" id="PF08220">
    <property type="entry name" value="HTH_DeoR"/>
    <property type="match status" value="1"/>
</dbReference>
<dbReference type="InterPro" id="IPR001034">
    <property type="entry name" value="DeoR_HTH"/>
</dbReference>
<evidence type="ECO:0000259" key="4">
    <source>
        <dbReference type="PROSITE" id="PS51000"/>
    </source>
</evidence>
<keyword evidence="6" id="KW-1185">Reference proteome</keyword>
<evidence type="ECO:0000256" key="3">
    <source>
        <dbReference type="ARBA" id="ARBA00023163"/>
    </source>
</evidence>
<dbReference type="Pfam" id="PF00455">
    <property type="entry name" value="DeoRC"/>
    <property type="match status" value="1"/>
</dbReference>
<dbReference type="InterPro" id="IPR037171">
    <property type="entry name" value="NagB/RpiA_transferase-like"/>
</dbReference>
<dbReference type="SMART" id="SM01134">
    <property type="entry name" value="DeoRC"/>
    <property type="match status" value="1"/>
</dbReference>
<dbReference type="InterPro" id="IPR014036">
    <property type="entry name" value="DeoR-like_C"/>
</dbReference>
<feature type="domain" description="HTH deoR-type" evidence="4">
    <location>
        <begin position="3"/>
        <end position="58"/>
    </location>
</feature>
<dbReference type="GO" id="GO:0003677">
    <property type="term" value="F:DNA binding"/>
    <property type="evidence" value="ECO:0007669"/>
    <property type="project" value="UniProtKB-KW"/>
</dbReference>
<accession>G8QUU1</accession>
<dbReference type="KEGG" id="sgp:SpiGrapes_0254"/>
<dbReference type="Gene3D" id="3.40.50.1360">
    <property type="match status" value="1"/>
</dbReference>
<dbReference type="PANTHER" id="PTHR30363">
    <property type="entry name" value="HTH-TYPE TRANSCRIPTIONAL REGULATOR SRLR-RELATED"/>
    <property type="match status" value="1"/>
</dbReference>
<dbReference type="AlphaFoldDB" id="G8QUU1"/>
<dbReference type="RefSeq" id="WP_014268966.1">
    <property type="nucleotide sequence ID" value="NC_016633.1"/>
</dbReference>
<dbReference type="EMBL" id="CP003155">
    <property type="protein sequence ID" value="AEV28117.1"/>
    <property type="molecule type" value="Genomic_DNA"/>
</dbReference>
<gene>
    <name evidence="5" type="ordered locus">SpiGrapes_0254</name>
</gene>
<dbReference type="eggNOG" id="COG1349">
    <property type="taxonomic scope" value="Bacteria"/>
</dbReference>
<sequence>MIPYVRQSKIYDYIKIRTIVYLDELVEFTKVSMPTVRRDLKVLQDEGKIILLNGGGVKVSEVVDHSVVGRLEVNAEEKFIICAKAAQYVEPNDFIYLGPGTTENYLISFLAGKNVTVVTNGIFHVNKLIEHSIKTILIGGQMDNNLGITYGAEVYDKINKMNFTSCFIGASGVSEKCVSSFDNYTAVINEKVMERSAKKILMVDSTKINNVSHYVFGEIKDFDHIITTDKAVIHFTNIENFVIADKFDI</sequence>
<evidence type="ECO:0000256" key="2">
    <source>
        <dbReference type="ARBA" id="ARBA00023125"/>
    </source>
</evidence>
<dbReference type="HOGENOM" id="CLU_060699_1_4_12"/>
<reference evidence="5 6" key="1">
    <citation type="submission" date="2011-11" db="EMBL/GenBank/DDBJ databases">
        <title>Complete sequence of Spirochaeta sp. grapes.</title>
        <authorList>
            <consortium name="US DOE Joint Genome Institute"/>
            <person name="Lucas S."/>
            <person name="Han J."/>
            <person name="Lapidus A."/>
            <person name="Cheng J.-F."/>
            <person name="Goodwin L."/>
            <person name="Pitluck S."/>
            <person name="Peters L."/>
            <person name="Ovchinnikova G."/>
            <person name="Munk A.C."/>
            <person name="Detter J.C."/>
            <person name="Han C."/>
            <person name="Tapia R."/>
            <person name="Land M."/>
            <person name="Hauser L."/>
            <person name="Kyrpides N."/>
            <person name="Ivanova N."/>
            <person name="Pagani I."/>
            <person name="Ritalahtilisa K."/>
            <person name="Loeffler F."/>
            <person name="Woyke T."/>
        </authorList>
    </citation>
    <scope>NUCLEOTIDE SEQUENCE [LARGE SCALE GENOMIC DNA]</scope>
    <source>
        <strain evidence="6">ATCC BAA-1885 / DSM 22778 / Grapes</strain>
    </source>
</reference>
<dbReference type="InterPro" id="IPR018356">
    <property type="entry name" value="Tscrpt_reg_HTH_DeoR_CS"/>
</dbReference>
<dbReference type="InterPro" id="IPR050313">
    <property type="entry name" value="Carb_Metab_HTH_regulators"/>
</dbReference>
<dbReference type="GO" id="GO:0003700">
    <property type="term" value="F:DNA-binding transcription factor activity"/>
    <property type="evidence" value="ECO:0007669"/>
    <property type="project" value="InterPro"/>
</dbReference>
<dbReference type="PROSITE" id="PS00894">
    <property type="entry name" value="HTH_DEOR_1"/>
    <property type="match status" value="1"/>
</dbReference>
<dbReference type="SMART" id="SM00420">
    <property type="entry name" value="HTH_DEOR"/>
    <property type="match status" value="1"/>
</dbReference>
<name>G8QUU1_SPHPG</name>
<keyword evidence="2" id="KW-0238">DNA-binding</keyword>
<evidence type="ECO:0000313" key="6">
    <source>
        <dbReference type="Proteomes" id="UP000005632"/>
    </source>
</evidence>
<organism evidence="5 6">
    <name type="scientific">Sphaerochaeta pleomorpha (strain ATCC BAA-1885 / DSM 22778 / Grapes)</name>
    <dbReference type="NCBI Taxonomy" id="158190"/>
    <lineage>
        <taxon>Bacteria</taxon>
        <taxon>Pseudomonadati</taxon>
        <taxon>Spirochaetota</taxon>
        <taxon>Spirochaetia</taxon>
        <taxon>Spirochaetales</taxon>
        <taxon>Sphaerochaetaceae</taxon>
        <taxon>Sphaerochaeta</taxon>
    </lineage>
</organism>
<keyword evidence="1" id="KW-0805">Transcription regulation</keyword>
<protein>
    <submittedName>
        <fullName evidence="5">Transcriptional regulator of sugar metabolism</fullName>
    </submittedName>
</protein>
<dbReference type="PANTHER" id="PTHR30363:SF56">
    <property type="entry name" value="TRANSCRIPTIONAL REGULATOR, DEOR FAMILY"/>
    <property type="match status" value="1"/>
</dbReference>
<dbReference type="InterPro" id="IPR036390">
    <property type="entry name" value="WH_DNA-bd_sf"/>
</dbReference>
<dbReference type="OrthoDB" id="308679at2"/>
<proteinExistence type="predicted"/>
<evidence type="ECO:0000313" key="5">
    <source>
        <dbReference type="EMBL" id="AEV28117.1"/>
    </source>
</evidence>
<dbReference type="STRING" id="158190.SpiGrapes_0254"/>
<dbReference type="SUPFAM" id="SSF100950">
    <property type="entry name" value="NagB/RpiA/CoA transferase-like"/>
    <property type="match status" value="1"/>
</dbReference>
<dbReference type="Proteomes" id="UP000005632">
    <property type="component" value="Chromosome"/>
</dbReference>
<dbReference type="SUPFAM" id="SSF46785">
    <property type="entry name" value="Winged helix' DNA-binding domain"/>
    <property type="match status" value="1"/>
</dbReference>
<evidence type="ECO:0000256" key="1">
    <source>
        <dbReference type="ARBA" id="ARBA00023015"/>
    </source>
</evidence>
<keyword evidence="3" id="KW-0804">Transcription</keyword>